<dbReference type="OrthoDB" id="7013999at2"/>
<evidence type="ECO:0000313" key="2">
    <source>
        <dbReference type="EMBL" id="TIH07658.1"/>
    </source>
</evidence>
<name>A0A4T1ZWE7_9PSED</name>
<proteinExistence type="predicted"/>
<dbReference type="Pfam" id="PF18629">
    <property type="entry name" value="DUF5629"/>
    <property type="match status" value="1"/>
</dbReference>
<accession>A0A4T1ZWE7</accession>
<keyword evidence="3" id="KW-1185">Reference proteome</keyword>
<gene>
    <name evidence="2" type="ORF">D8779_16025</name>
</gene>
<evidence type="ECO:0000259" key="1">
    <source>
        <dbReference type="Pfam" id="PF18629"/>
    </source>
</evidence>
<dbReference type="Proteomes" id="UP000307541">
    <property type="component" value="Unassembled WGS sequence"/>
</dbReference>
<sequence>MSTTAHDLITALSQADMLEIDDLHAWQFSLNAEQLAQHQAGSPPAGDAPLLSIECMDGRALRKWHFSLSQVMAARFDGEADAWVIDGTSSPHRIKCFAATSGDNNDQPDDASNDAD</sequence>
<protein>
    <recommendedName>
        <fullName evidence="1">DUF5629 domain-containing protein</fullName>
    </recommendedName>
</protein>
<dbReference type="RefSeq" id="WP_136665486.1">
    <property type="nucleotide sequence ID" value="NZ_CP173421.1"/>
</dbReference>
<evidence type="ECO:0000313" key="3">
    <source>
        <dbReference type="Proteomes" id="UP000307541"/>
    </source>
</evidence>
<organism evidence="2 3">
    <name type="scientific">Pseudomonas leptonychotis</name>
    <dbReference type="NCBI Taxonomy" id="2448482"/>
    <lineage>
        <taxon>Bacteria</taxon>
        <taxon>Pseudomonadati</taxon>
        <taxon>Pseudomonadota</taxon>
        <taxon>Gammaproteobacteria</taxon>
        <taxon>Pseudomonadales</taxon>
        <taxon>Pseudomonadaceae</taxon>
        <taxon>Pseudomonas</taxon>
    </lineage>
</organism>
<comment type="caution">
    <text evidence="2">The sequence shown here is derived from an EMBL/GenBank/DDBJ whole genome shotgun (WGS) entry which is preliminary data.</text>
</comment>
<feature type="domain" description="DUF5629" evidence="1">
    <location>
        <begin position="8"/>
        <end position="99"/>
    </location>
</feature>
<reference evidence="2 3" key="1">
    <citation type="submission" date="2018-10" db="EMBL/GenBank/DDBJ databases">
        <title>Pseudomonas leptonychotis sp. nov., isolated from Weddell seals in Antarctica.</title>
        <authorList>
            <person name="Novakova D."/>
            <person name="Svec P."/>
            <person name="Kralova S."/>
            <person name="Kristofova L."/>
            <person name="Zeman M."/>
            <person name="Pantucek R."/>
            <person name="Maslanova I."/>
            <person name="Sedlacek I."/>
        </authorList>
    </citation>
    <scope>NUCLEOTIDE SEQUENCE [LARGE SCALE GENOMIC DNA]</scope>
    <source>
        <strain evidence="2 3">CCM 8849</strain>
    </source>
</reference>
<dbReference type="InterPro" id="IPR041081">
    <property type="entry name" value="DUF5629"/>
</dbReference>
<dbReference type="EMBL" id="RFLV01000003">
    <property type="protein sequence ID" value="TIH07658.1"/>
    <property type="molecule type" value="Genomic_DNA"/>
</dbReference>
<dbReference type="Gene3D" id="2.30.29.190">
    <property type="match status" value="1"/>
</dbReference>
<dbReference type="AlphaFoldDB" id="A0A4T1ZWE7"/>